<evidence type="ECO:0000313" key="2">
    <source>
        <dbReference type="EMBL" id="EXB96854.1"/>
    </source>
</evidence>
<organism evidence="2 3">
    <name type="scientific">Morus notabilis</name>
    <dbReference type="NCBI Taxonomy" id="981085"/>
    <lineage>
        <taxon>Eukaryota</taxon>
        <taxon>Viridiplantae</taxon>
        <taxon>Streptophyta</taxon>
        <taxon>Embryophyta</taxon>
        <taxon>Tracheophyta</taxon>
        <taxon>Spermatophyta</taxon>
        <taxon>Magnoliopsida</taxon>
        <taxon>eudicotyledons</taxon>
        <taxon>Gunneridae</taxon>
        <taxon>Pentapetalae</taxon>
        <taxon>rosids</taxon>
        <taxon>fabids</taxon>
        <taxon>Rosales</taxon>
        <taxon>Moraceae</taxon>
        <taxon>Moreae</taxon>
        <taxon>Morus</taxon>
    </lineage>
</organism>
<name>W9SB14_9ROSA</name>
<evidence type="ECO:0000256" key="1">
    <source>
        <dbReference type="SAM" id="MobiDB-lite"/>
    </source>
</evidence>
<gene>
    <name evidence="2" type="ORF">L484_016624</name>
</gene>
<dbReference type="AlphaFoldDB" id="W9SB14"/>
<dbReference type="Proteomes" id="UP000030645">
    <property type="component" value="Unassembled WGS sequence"/>
</dbReference>
<feature type="region of interest" description="Disordered" evidence="1">
    <location>
        <begin position="358"/>
        <end position="408"/>
    </location>
</feature>
<dbReference type="EMBL" id="KE345251">
    <property type="protein sequence ID" value="EXB96854.1"/>
    <property type="molecule type" value="Genomic_DNA"/>
</dbReference>
<evidence type="ECO:0008006" key="4">
    <source>
        <dbReference type="Google" id="ProtNLM"/>
    </source>
</evidence>
<sequence length="408" mass="46761">MNRDSQGLRHLLRRWKERDTFGAGWGEFSIGLDDVCVMFQLPAVGQTSLFNIKLDGEEKGILENLERGNTLCRTSKRLSFVAWTRFFFGDYDEKNTFVAGTCADWGCQVDALVALCLSSGFILETYISTAFLQAFLWERFPKYAPKPAEVQDIEKSFGDLRFLDMKIPAICCWFRREPTSVDLLSVLDVESEFCFRPFVMLPAEIRADNFFLAGGVDDFTSTQLLSHSIGGEPDQFMVEIWYDIFITTLPSFLPSFKEERGEVTTIPTASSDSLASTRSLALKGPNTYDEFWSWQLERIAIYYTLSFVMRESPVLERLRVMMKDPTSDAMKKQAQASCLHYSFEDENEVRIFRGPSEKRKATRVEEDSDEELIRKKSKVPQLKGSSSNNEPNHHINGLLNLFDNRTHM</sequence>
<reference evidence="3" key="1">
    <citation type="submission" date="2013-01" db="EMBL/GenBank/DDBJ databases">
        <title>Draft Genome Sequence of a Mulberry Tree, Morus notabilis C.K. Schneid.</title>
        <authorList>
            <person name="He N."/>
            <person name="Zhao S."/>
        </authorList>
    </citation>
    <scope>NUCLEOTIDE SEQUENCE</scope>
</reference>
<proteinExistence type="predicted"/>
<accession>W9SB14</accession>
<evidence type="ECO:0000313" key="3">
    <source>
        <dbReference type="Proteomes" id="UP000030645"/>
    </source>
</evidence>
<keyword evidence="3" id="KW-1185">Reference proteome</keyword>
<protein>
    <recommendedName>
        <fullName evidence="4">Aminotransferase-like plant mobile domain-containing protein</fullName>
    </recommendedName>
</protein>